<evidence type="ECO:0000313" key="3">
    <source>
        <dbReference type="Proteomes" id="UP000735302"/>
    </source>
</evidence>
<keyword evidence="3" id="KW-1185">Reference proteome</keyword>
<evidence type="ECO:0000256" key="1">
    <source>
        <dbReference type="SAM" id="MobiDB-lite"/>
    </source>
</evidence>
<sequence>MIQTLIRLHDPSQTRLSDADSNTIPSRHSEGRAGFKVVVPVLNGSIGGTVACESALKSAGTFLSRVRAPPSVPWPDGGP</sequence>
<organism evidence="2 3">
    <name type="scientific">Plakobranchus ocellatus</name>
    <dbReference type="NCBI Taxonomy" id="259542"/>
    <lineage>
        <taxon>Eukaryota</taxon>
        <taxon>Metazoa</taxon>
        <taxon>Spiralia</taxon>
        <taxon>Lophotrochozoa</taxon>
        <taxon>Mollusca</taxon>
        <taxon>Gastropoda</taxon>
        <taxon>Heterobranchia</taxon>
        <taxon>Euthyneura</taxon>
        <taxon>Panpulmonata</taxon>
        <taxon>Sacoglossa</taxon>
        <taxon>Placobranchoidea</taxon>
        <taxon>Plakobranchidae</taxon>
        <taxon>Plakobranchus</taxon>
    </lineage>
</organism>
<feature type="region of interest" description="Disordered" evidence="1">
    <location>
        <begin position="9"/>
        <end position="28"/>
    </location>
</feature>
<comment type="caution">
    <text evidence="2">The sequence shown here is derived from an EMBL/GenBank/DDBJ whole genome shotgun (WGS) entry which is preliminary data.</text>
</comment>
<accession>A0AAV4DU46</accession>
<dbReference type="Proteomes" id="UP000735302">
    <property type="component" value="Unassembled WGS sequence"/>
</dbReference>
<dbReference type="EMBL" id="BLXT01008354">
    <property type="protein sequence ID" value="GFO47862.1"/>
    <property type="molecule type" value="Genomic_DNA"/>
</dbReference>
<proteinExistence type="predicted"/>
<reference evidence="2 3" key="1">
    <citation type="journal article" date="2021" name="Elife">
        <title>Chloroplast acquisition without the gene transfer in kleptoplastic sea slugs, Plakobranchus ocellatus.</title>
        <authorList>
            <person name="Maeda T."/>
            <person name="Takahashi S."/>
            <person name="Yoshida T."/>
            <person name="Shimamura S."/>
            <person name="Takaki Y."/>
            <person name="Nagai Y."/>
            <person name="Toyoda A."/>
            <person name="Suzuki Y."/>
            <person name="Arimoto A."/>
            <person name="Ishii H."/>
            <person name="Satoh N."/>
            <person name="Nishiyama T."/>
            <person name="Hasebe M."/>
            <person name="Maruyama T."/>
            <person name="Minagawa J."/>
            <person name="Obokata J."/>
            <person name="Shigenobu S."/>
        </authorList>
    </citation>
    <scope>NUCLEOTIDE SEQUENCE [LARGE SCALE GENOMIC DNA]</scope>
</reference>
<dbReference type="AlphaFoldDB" id="A0AAV4DU46"/>
<evidence type="ECO:0000313" key="2">
    <source>
        <dbReference type="EMBL" id="GFO47862.1"/>
    </source>
</evidence>
<feature type="compositionally biased region" description="Polar residues" evidence="1">
    <location>
        <begin position="13"/>
        <end position="26"/>
    </location>
</feature>
<protein>
    <submittedName>
        <fullName evidence="2">Uncharacterized protein</fullName>
    </submittedName>
</protein>
<name>A0AAV4DU46_9GAST</name>
<gene>
    <name evidence="2" type="ORF">PoB_007436700</name>
</gene>